<gene>
    <name evidence="1" type="ORF">HQ47_07650</name>
    <name evidence="2" type="ORF">NCTC13100_00062</name>
</gene>
<evidence type="ECO:0000313" key="1">
    <source>
        <dbReference type="EMBL" id="KGN73337.1"/>
    </source>
</evidence>
<reference evidence="1 3" key="1">
    <citation type="submission" date="2014-09" db="EMBL/GenBank/DDBJ databases">
        <title>Draft Genome Sequence of Porphyromonas macacae COT-192_OH2859.</title>
        <authorList>
            <person name="Wallis C."/>
            <person name="Deusch O."/>
            <person name="O'Flynn C."/>
            <person name="Davis I."/>
            <person name="Horsfall A."/>
            <person name="Kirkwood N."/>
            <person name="Harris S."/>
            <person name="Eisen J.A."/>
            <person name="Coil D.A."/>
            <person name="Darling A.E."/>
            <person name="Jospin G."/>
            <person name="Alexiev A."/>
        </authorList>
    </citation>
    <scope>NUCLEOTIDE SEQUENCE [LARGE SCALE GENOMIC DNA]</scope>
    <source>
        <strain evidence="3">COT-192 OH2859</strain>
        <strain evidence="1">COT-192_OH2859</strain>
    </source>
</reference>
<accession>A0A0A2E6V5</accession>
<dbReference type="Proteomes" id="UP000254263">
    <property type="component" value="Unassembled WGS sequence"/>
</dbReference>
<sequence>MKINIEDLEKAAEEAALLADIQTAEEKAKAMGKSFFPDIIKKLKRSGADKALIAELEKEISKSTDKNTTLLNFYQKCNNTANAILKLVKKAVK</sequence>
<protein>
    <submittedName>
        <fullName evidence="1">Uncharacterized protein</fullName>
    </submittedName>
</protein>
<proteinExistence type="predicted"/>
<dbReference type="AlphaFoldDB" id="A0A0A2E6V5"/>
<organism evidence="1 3">
    <name type="scientific">Porphyromonas macacae</name>
    <dbReference type="NCBI Taxonomy" id="28115"/>
    <lineage>
        <taxon>Bacteria</taxon>
        <taxon>Pseudomonadati</taxon>
        <taxon>Bacteroidota</taxon>
        <taxon>Bacteroidia</taxon>
        <taxon>Bacteroidales</taxon>
        <taxon>Porphyromonadaceae</taxon>
        <taxon>Porphyromonas</taxon>
    </lineage>
</organism>
<dbReference type="EMBL" id="UGTI01000001">
    <property type="protein sequence ID" value="SUB76949.1"/>
    <property type="molecule type" value="Genomic_DNA"/>
</dbReference>
<reference evidence="2 4" key="2">
    <citation type="submission" date="2018-06" db="EMBL/GenBank/DDBJ databases">
        <authorList>
            <consortium name="Pathogen Informatics"/>
            <person name="Doyle S."/>
        </authorList>
    </citation>
    <scope>NUCLEOTIDE SEQUENCE [LARGE SCALE GENOMIC DNA]</scope>
    <source>
        <strain evidence="2 4">NCTC13100</strain>
    </source>
</reference>
<dbReference type="Proteomes" id="UP000030103">
    <property type="component" value="Unassembled WGS sequence"/>
</dbReference>
<evidence type="ECO:0000313" key="2">
    <source>
        <dbReference type="EMBL" id="SUB76949.1"/>
    </source>
</evidence>
<dbReference type="EMBL" id="JRFA01000023">
    <property type="protein sequence ID" value="KGN73337.1"/>
    <property type="molecule type" value="Genomic_DNA"/>
</dbReference>
<evidence type="ECO:0000313" key="3">
    <source>
        <dbReference type="Proteomes" id="UP000030103"/>
    </source>
</evidence>
<dbReference type="RefSeq" id="WP_018359789.1">
    <property type="nucleotide sequence ID" value="NZ_JRFA01000023.1"/>
</dbReference>
<keyword evidence="3" id="KW-1185">Reference proteome</keyword>
<dbReference type="STRING" id="28115.HQ47_07650"/>
<name>A0A0A2E6V5_9PORP</name>
<evidence type="ECO:0000313" key="4">
    <source>
        <dbReference type="Proteomes" id="UP000254263"/>
    </source>
</evidence>